<name>A0A098LJA1_9BACT</name>
<comment type="caution">
    <text evidence="4">The sequence shown here is derived from an EMBL/GenBank/DDBJ whole genome shotgun (WGS) entry which is preliminary data.</text>
</comment>
<sequence>MKEVFITRVAKYLPNNPVSIDEMETYLGFINGKPSRAKKIVLRNNGIKTRYYALNKEGNITHNNAQLAAEAVRSLFDKSFKEDDIELLACGTSYPDQIMPSHAIMVHGYLGGRPLETYSPMGNCCSGMHALKIGYMSILSENTSNAVIVGSELCSPMLQAKNYEEEAKKIGEMDENPILAFEKDFLRWMLSDGSGAFLLEDKPAEKGLSLKIEWVDSISFANEVETCMYAASDKDENGNLISFKQMEPKAIADNSVMAMKQDVKLLDQNISQLAARALKGICKKRNFDVKEVSYVLPHLSSEFFRNKIAEELIKCNLDIPQEKWFTNLTSVGNIGAASVFVMVEEIINSGKLNIGDKLLLAVPESARFSYSYALLTVC</sequence>
<evidence type="ECO:0000313" key="4">
    <source>
        <dbReference type="EMBL" id="GAL87025.1"/>
    </source>
</evidence>
<dbReference type="GO" id="GO:0044550">
    <property type="term" value="P:secondary metabolite biosynthetic process"/>
    <property type="evidence" value="ECO:0007669"/>
    <property type="project" value="TreeGrafter"/>
</dbReference>
<keyword evidence="5" id="KW-1185">Reference proteome</keyword>
<dbReference type="SUPFAM" id="SSF53901">
    <property type="entry name" value="Thiolase-like"/>
    <property type="match status" value="2"/>
</dbReference>
<evidence type="ECO:0000256" key="1">
    <source>
        <dbReference type="ARBA" id="ARBA00022679"/>
    </source>
</evidence>
<dbReference type="RefSeq" id="WP_045467648.1">
    <property type="nucleotide sequence ID" value="NZ_BBLT01000010.1"/>
</dbReference>
<dbReference type="Proteomes" id="UP000030185">
    <property type="component" value="Unassembled WGS sequence"/>
</dbReference>
<keyword evidence="2" id="KW-0012">Acyltransferase</keyword>
<dbReference type="InterPro" id="IPR013747">
    <property type="entry name" value="ACP_syn_III_C"/>
</dbReference>
<dbReference type="Pfam" id="PF08541">
    <property type="entry name" value="ACP_syn_III_C"/>
    <property type="match status" value="1"/>
</dbReference>
<evidence type="ECO:0000256" key="2">
    <source>
        <dbReference type="ARBA" id="ARBA00023315"/>
    </source>
</evidence>
<dbReference type="eggNOG" id="COG0332">
    <property type="taxonomic scope" value="Bacteria"/>
</dbReference>
<organism evidence="4 5">
    <name type="scientific">Sporocytophaga myxococcoides</name>
    <dbReference type="NCBI Taxonomy" id="153721"/>
    <lineage>
        <taxon>Bacteria</taxon>
        <taxon>Pseudomonadati</taxon>
        <taxon>Bacteroidota</taxon>
        <taxon>Cytophagia</taxon>
        <taxon>Cytophagales</taxon>
        <taxon>Cytophagaceae</taxon>
        <taxon>Sporocytophaga</taxon>
    </lineage>
</organism>
<accession>A0A098LJA1</accession>
<dbReference type="AlphaFoldDB" id="A0A098LJA1"/>
<gene>
    <name evidence="4" type="ORF">MYP_4255</name>
</gene>
<keyword evidence="1" id="KW-0808">Transferase</keyword>
<dbReference type="GO" id="GO:0016746">
    <property type="term" value="F:acyltransferase activity"/>
    <property type="evidence" value="ECO:0007669"/>
    <property type="project" value="UniProtKB-KW"/>
</dbReference>
<feature type="domain" description="Beta-ketoacyl-[acyl-carrier-protein] synthase III C-terminal" evidence="3">
    <location>
        <begin position="282"/>
        <end position="361"/>
    </location>
</feature>
<protein>
    <submittedName>
        <fullName evidence="4">3-oxoacyl-ACP synthase</fullName>
    </submittedName>
</protein>
<dbReference type="NCBIfam" id="NF005293">
    <property type="entry name" value="PRK06816.1"/>
    <property type="match status" value="1"/>
</dbReference>
<dbReference type="EMBL" id="BBLT01000010">
    <property type="protein sequence ID" value="GAL87025.1"/>
    <property type="molecule type" value="Genomic_DNA"/>
</dbReference>
<dbReference type="Gene3D" id="3.40.47.10">
    <property type="match status" value="2"/>
</dbReference>
<proteinExistence type="predicted"/>
<dbReference type="InterPro" id="IPR016039">
    <property type="entry name" value="Thiolase-like"/>
</dbReference>
<dbReference type="CDD" id="cd00827">
    <property type="entry name" value="init_cond_enzymes"/>
    <property type="match status" value="1"/>
</dbReference>
<dbReference type="OrthoDB" id="2514738at2"/>
<evidence type="ECO:0000259" key="3">
    <source>
        <dbReference type="Pfam" id="PF08541"/>
    </source>
</evidence>
<dbReference type="PANTHER" id="PTHR34069">
    <property type="entry name" value="3-OXOACYL-[ACYL-CARRIER-PROTEIN] SYNTHASE 3"/>
    <property type="match status" value="1"/>
</dbReference>
<dbReference type="STRING" id="153721.MYP_4255"/>
<reference evidence="4 5" key="1">
    <citation type="submission" date="2014-09" db="EMBL/GenBank/DDBJ databases">
        <title>Sporocytophaga myxococcoides PG-01 genome sequencing.</title>
        <authorList>
            <person name="Liu L."/>
            <person name="Gao P.J."/>
            <person name="Chen G.J."/>
            <person name="Wang L.S."/>
        </authorList>
    </citation>
    <scope>NUCLEOTIDE SEQUENCE [LARGE SCALE GENOMIC DNA]</scope>
    <source>
        <strain evidence="4 5">PG-01</strain>
    </source>
</reference>
<dbReference type="PANTHER" id="PTHR34069:SF2">
    <property type="entry name" value="BETA-KETOACYL-[ACYL-CARRIER-PROTEIN] SYNTHASE III"/>
    <property type="match status" value="1"/>
</dbReference>
<evidence type="ECO:0000313" key="5">
    <source>
        <dbReference type="Proteomes" id="UP000030185"/>
    </source>
</evidence>